<keyword evidence="3" id="KW-1133">Transmembrane helix</keyword>
<feature type="region of interest" description="Disordered" evidence="2">
    <location>
        <begin position="141"/>
        <end position="166"/>
    </location>
</feature>
<dbReference type="EMBL" id="CH991556">
    <property type="protein sequence ID" value="EDQ87950.1"/>
    <property type="molecule type" value="Genomic_DNA"/>
</dbReference>
<dbReference type="OMA" id="SYNQVMR"/>
<comment type="subcellular location">
    <subcellularLocation>
        <location evidence="1">Membrane</location>
        <topology evidence="1">Multi-pass membrane protein</topology>
    </subcellularLocation>
</comment>
<reference evidence="4 5" key="1">
    <citation type="journal article" date="2008" name="Nature">
        <title>The genome of the choanoflagellate Monosiga brevicollis and the origin of metazoans.</title>
        <authorList>
            <consortium name="JGI Sequencing"/>
            <person name="King N."/>
            <person name="Westbrook M.J."/>
            <person name="Young S.L."/>
            <person name="Kuo A."/>
            <person name="Abedin M."/>
            <person name="Chapman J."/>
            <person name="Fairclough S."/>
            <person name="Hellsten U."/>
            <person name="Isogai Y."/>
            <person name="Letunic I."/>
            <person name="Marr M."/>
            <person name="Pincus D."/>
            <person name="Putnam N."/>
            <person name="Rokas A."/>
            <person name="Wright K.J."/>
            <person name="Zuzow R."/>
            <person name="Dirks W."/>
            <person name="Good M."/>
            <person name="Goodstein D."/>
            <person name="Lemons D."/>
            <person name="Li W."/>
            <person name="Lyons J.B."/>
            <person name="Morris A."/>
            <person name="Nichols S."/>
            <person name="Richter D.J."/>
            <person name="Salamov A."/>
            <person name="Bork P."/>
            <person name="Lim W.A."/>
            <person name="Manning G."/>
            <person name="Miller W.T."/>
            <person name="McGinnis W."/>
            <person name="Shapiro H."/>
            <person name="Tjian R."/>
            <person name="Grigoriev I.V."/>
            <person name="Rokhsar D."/>
        </authorList>
    </citation>
    <scope>NUCLEOTIDE SEQUENCE [LARGE SCALE GENOMIC DNA]</scope>
    <source>
        <strain evidence="5">MX1 / ATCC 50154</strain>
    </source>
</reference>
<evidence type="ECO:0000313" key="5">
    <source>
        <dbReference type="Proteomes" id="UP000001357"/>
    </source>
</evidence>
<gene>
    <name evidence="4" type="ORF">MONBRDRAFT_26609</name>
</gene>
<keyword evidence="3" id="KW-0812">Transmembrane</keyword>
<dbReference type="KEGG" id="mbr:MONBRDRAFT_26609"/>
<dbReference type="GO" id="GO:0016020">
    <property type="term" value="C:membrane"/>
    <property type="evidence" value="ECO:0007669"/>
    <property type="project" value="UniProtKB-SubCell"/>
</dbReference>
<evidence type="ECO:0000256" key="3">
    <source>
        <dbReference type="SAM" id="Phobius"/>
    </source>
</evidence>
<sequence>MVMVLITTILRTLVGTLWPAYMSFKTIVTKDTQAYIHWMKYWVCFSLFTVCELVADLIIWWIPFYYEAKLLLLAFLLIPQFHGPEYIFKTVIRPTLRHHESTIDKVIEQLNSHVYATMVNGISAVRYKAMEIMLGPSAAAPATPVEEEDEDDMMTPVRPPQDAKRL</sequence>
<dbReference type="Pfam" id="PF03134">
    <property type="entry name" value="TB2_DP1_HVA22"/>
    <property type="match status" value="1"/>
</dbReference>
<comment type="similarity">
    <text evidence="1">Belongs to the DP1 family.</text>
</comment>
<accession>A9V2V2</accession>
<evidence type="ECO:0000313" key="4">
    <source>
        <dbReference type="EMBL" id="EDQ87950.1"/>
    </source>
</evidence>
<feature type="transmembrane region" description="Helical" evidence="3">
    <location>
        <begin position="40"/>
        <end position="62"/>
    </location>
</feature>
<dbReference type="InParanoid" id="A9V2V2"/>
<evidence type="ECO:0000256" key="2">
    <source>
        <dbReference type="SAM" id="MobiDB-lite"/>
    </source>
</evidence>
<dbReference type="GeneID" id="5892458"/>
<dbReference type="Proteomes" id="UP000001357">
    <property type="component" value="Unassembled WGS sequence"/>
</dbReference>
<dbReference type="STRING" id="81824.A9V2V2"/>
<dbReference type="InterPro" id="IPR004345">
    <property type="entry name" value="TB2_DP1_HVA22"/>
</dbReference>
<dbReference type="PANTHER" id="PTHR12300:SF187">
    <property type="entry name" value="RECEPTOR EXPRESSION-ENHANCING PROTEIN"/>
    <property type="match status" value="1"/>
</dbReference>
<keyword evidence="5" id="KW-1185">Reference proteome</keyword>
<dbReference type="RefSeq" id="XP_001747026.1">
    <property type="nucleotide sequence ID" value="XM_001746974.1"/>
</dbReference>
<dbReference type="AlphaFoldDB" id="A9V2V2"/>
<evidence type="ECO:0008006" key="6">
    <source>
        <dbReference type="Google" id="ProtNLM"/>
    </source>
</evidence>
<keyword evidence="3" id="KW-0472">Membrane</keyword>
<organism evidence="4 5">
    <name type="scientific">Monosiga brevicollis</name>
    <name type="common">Choanoflagellate</name>
    <dbReference type="NCBI Taxonomy" id="81824"/>
    <lineage>
        <taxon>Eukaryota</taxon>
        <taxon>Choanoflagellata</taxon>
        <taxon>Craspedida</taxon>
        <taxon>Salpingoecidae</taxon>
        <taxon>Monosiga</taxon>
    </lineage>
</organism>
<dbReference type="FunCoup" id="A9V2V2">
    <property type="interactions" value="608"/>
</dbReference>
<evidence type="ECO:0000256" key="1">
    <source>
        <dbReference type="RuleBase" id="RU362006"/>
    </source>
</evidence>
<protein>
    <recommendedName>
        <fullName evidence="6">Receptor expression-enhancing protein</fullName>
    </recommendedName>
</protein>
<dbReference type="eggNOG" id="KOG1726">
    <property type="taxonomic scope" value="Eukaryota"/>
</dbReference>
<feature type="transmembrane region" description="Helical" evidence="3">
    <location>
        <begin position="6"/>
        <end position="28"/>
    </location>
</feature>
<proteinExistence type="inferred from homology"/>
<dbReference type="PANTHER" id="PTHR12300">
    <property type="entry name" value="HVA22-LIKE PROTEINS"/>
    <property type="match status" value="1"/>
</dbReference>
<name>A9V2V2_MONBE</name>